<dbReference type="InterPro" id="IPR001173">
    <property type="entry name" value="Glyco_trans_2-like"/>
</dbReference>
<dbReference type="KEGG" id="ahb:bsdtb5_33380"/>
<evidence type="ECO:0000259" key="1">
    <source>
        <dbReference type="Pfam" id="PF00535"/>
    </source>
</evidence>
<gene>
    <name evidence="2" type="primary">cps2F_1</name>
    <name evidence="2" type="ORF">bsdtb5_33380</name>
</gene>
<dbReference type="EMBL" id="AP024169">
    <property type="protein sequence ID" value="BCN32043.1"/>
    <property type="molecule type" value="Genomic_DNA"/>
</dbReference>
<proteinExistence type="predicted"/>
<accession>A0A7R7IDT1</accession>
<protein>
    <submittedName>
        <fullName evidence="2">Glycosyl transferase</fullName>
    </submittedName>
</protein>
<sequence>MSTIGIIMATYNGEKYLTEQIESILSNTYTNWKLSIYDDGSTDSTLSIIADYEKRYPDKIKGYQNPKNLGVKLNFLHALKNSNEDYVMCCDQDDVWLPEKIQLTYQKMLELEKKYPNKPNTVYTDAKIVDENLNVMQSSFYKTSNLDVRKVDLPHLLMENKLLGCTIMVNKEVITKLEIPQNLRMHDWWIGLLSACFGNIAFLKQPTILYRQHAANVIGGQGKLAYLTNRISSLNKQKNVIKDTEEQAEQFYKLYKNSLSENQRNMIKQFARLHKENWMKRRYIAIKYGFLKTGIIRNIGVLLIL</sequence>
<feature type="domain" description="Glycosyltransferase 2-like" evidence="1">
    <location>
        <begin position="6"/>
        <end position="113"/>
    </location>
</feature>
<dbReference type="PANTHER" id="PTHR22916">
    <property type="entry name" value="GLYCOSYLTRANSFERASE"/>
    <property type="match status" value="1"/>
</dbReference>
<dbReference type="PANTHER" id="PTHR22916:SF3">
    <property type="entry name" value="UDP-GLCNAC:BETAGAL BETA-1,3-N-ACETYLGLUCOSAMINYLTRANSFERASE-LIKE PROTEIN 1"/>
    <property type="match status" value="1"/>
</dbReference>
<dbReference type="Gene3D" id="3.90.550.10">
    <property type="entry name" value="Spore Coat Polysaccharide Biosynthesis Protein SpsA, Chain A"/>
    <property type="match status" value="1"/>
</dbReference>
<dbReference type="Pfam" id="PF00535">
    <property type="entry name" value="Glycos_transf_2"/>
    <property type="match status" value="1"/>
</dbReference>
<dbReference type="InterPro" id="IPR029044">
    <property type="entry name" value="Nucleotide-diphossugar_trans"/>
</dbReference>
<dbReference type="CDD" id="cd04196">
    <property type="entry name" value="GT_2_like_d"/>
    <property type="match status" value="1"/>
</dbReference>
<organism evidence="2 3">
    <name type="scientific">Anaeromicropila herbilytica</name>
    <dbReference type="NCBI Taxonomy" id="2785025"/>
    <lineage>
        <taxon>Bacteria</taxon>
        <taxon>Bacillati</taxon>
        <taxon>Bacillota</taxon>
        <taxon>Clostridia</taxon>
        <taxon>Lachnospirales</taxon>
        <taxon>Lachnospiraceae</taxon>
        <taxon>Anaeromicropila</taxon>
    </lineage>
</organism>
<dbReference type="Proteomes" id="UP000595897">
    <property type="component" value="Chromosome"/>
</dbReference>
<evidence type="ECO:0000313" key="2">
    <source>
        <dbReference type="EMBL" id="BCN32043.1"/>
    </source>
</evidence>
<reference evidence="2 3" key="1">
    <citation type="submission" date="2020-11" db="EMBL/GenBank/DDBJ databases">
        <title>Draft genome sequencing of a Lachnospiraceae strain isolated from anoxic soil subjected to BSD treatment.</title>
        <authorList>
            <person name="Uek A."/>
            <person name="Tonouchi A."/>
        </authorList>
    </citation>
    <scope>NUCLEOTIDE SEQUENCE [LARGE SCALE GENOMIC DNA]</scope>
    <source>
        <strain evidence="2 3">TB5</strain>
    </source>
</reference>
<name>A0A7R7IDT1_9FIRM</name>
<dbReference type="AlphaFoldDB" id="A0A7R7IDT1"/>
<keyword evidence="2" id="KW-0808">Transferase</keyword>
<evidence type="ECO:0000313" key="3">
    <source>
        <dbReference type="Proteomes" id="UP000595897"/>
    </source>
</evidence>
<dbReference type="SUPFAM" id="SSF53448">
    <property type="entry name" value="Nucleotide-diphospho-sugar transferases"/>
    <property type="match status" value="1"/>
</dbReference>
<keyword evidence="3" id="KW-1185">Reference proteome</keyword>
<dbReference type="RefSeq" id="WP_271713126.1">
    <property type="nucleotide sequence ID" value="NZ_AP024169.1"/>
</dbReference>
<dbReference type="GO" id="GO:0016758">
    <property type="term" value="F:hexosyltransferase activity"/>
    <property type="evidence" value="ECO:0007669"/>
    <property type="project" value="UniProtKB-ARBA"/>
</dbReference>